<evidence type="ECO:0000256" key="2">
    <source>
        <dbReference type="SAM" id="Phobius"/>
    </source>
</evidence>
<feature type="transmembrane region" description="Helical" evidence="2">
    <location>
        <begin position="218"/>
        <end position="240"/>
    </location>
</feature>
<dbReference type="InterPro" id="IPR008780">
    <property type="entry name" value="Plasmodium_Vir"/>
</dbReference>
<gene>
    <name evidence="3" type="ORF">PVT01_050005700</name>
</gene>
<name>A0A1G4GT75_PLAVI</name>
<sequence length="296" mass="34190">MPDSPPEVTKKFQSLYGKYNVIFGNCANNAITETYKHCYNYTQMFKDIDYDSCSNLNNACPIVTKYIKQLEESSENVTEGCMYLYYFMHGKFIDNKSSCNILAIYKKLLQAYCDANAGKKCNDLLAHINNYDFEKMKELMDLHGSFFNKKFEQDSNDCESVKKGAELYEQYIKDCYGFVNSYYCNELKNFKYDYEDKIKEVICTGAPNILTSAEVIDLQYFVVIPVSTILVICLISFILCKFTPLGLCSRHQKKKDQKKKAEIDVISSKHLNTSKKSHRNSSNRPYNIAYHSDSLS</sequence>
<dbReference type="VEuPathDB" id="PlasmoDB:PVW1_050007500"/>
<feature type="region of interest" description="Disordered" evidence="1">
    <location>
        <begin position="269"/>
        <end position="296"/>
    </location>
</feature>
<keyword evidence="2" id="KW-0472">Membrane</keyword>
<evidence type="ECO:0000256" key="1">
    <source>
        <dbReference type="SAM" id="MobiDB-lite"/>
    </source>
</evidence>
<evidence type="ECO:0000313" key="3">
    <source>
        <dbReference type="EMBL" id="SCO65756.1"/>
    </source>
</evidence>
<protein>
    <submittedName>
        <fullName evidence="3">VIR protein</fullName>
    </submittedName>
</protein>
<evidence type="ECO:0000313" key="4">
    <source>
        <dbReference type="Proteomes" id="UP000196402"/>
    </source>
</evidence>
<dbReference type="VEuPathDB" id="PlasmoDB:PVP01_0502500"/>
<dbReference type="AlphaFoldDB" id="A0A1G4GT75"/>
<dbReference type="Proteomes" id="UP000196402">
    <property type="component" value="Chromosome 5"/>
</dbReference>
<dbReference type="VEuPathDB" id="PlasmoDB:PVPAM_050009700"/>
<proteinExistence type="predicted"/>
<keyword evidence="2" id="KW-1133">Transmembrane helix</keyword>
<keyword evidence="2" id="KW-0812">Transmembrane</keyword>
<reference evidence="3 4" key="1">
    <citation type="submission" date="2016-07" db="EMBL/GenBank/DDBJ databases">
        <authorList>
            <consortium name="Pathogen Informatics"/>
        </authorList>
    </citation>
    <scope>NUCLEOTIDE SEQUENCE [LARGE SCALE GENOMIC DNA]</scope>
</reference>
<feature type="compositionally biased region" description="Basic residues" evidence="1">
    <location>
        <begin position="272"/>
        <end position="281"/>
    </location>
</feature>
<accession>A0A1G4GT75</accession>
<dbReference type="Pfam" id="PF05795">
    <property type="entry name" value="Plasmodium_Vir"/>
    <property type="match status" value="1"/>
</dbReference>
<organism evidence="3 4">
    <name type="scientific">Plasmodium vivax</name>
    <name type="common">malaria parasite P. vivax</name>
    <dbReference type="NCBI Taxonomy" id="5855"/>
    <lineage>
        <taxon>Eukaryota</taxon>
        <taxon>Sar</taxon>
        <taxon>Alveolata</taxon>
        <taxon>Apicomplexa</taxon>
        <taxon>Aconoidasida</taxon>
        <taxon>Haemosporida</taxon>
        <taxon>Plasmodiidae</taxon>
        <taxon>Plasmodium</taxon>
        <taxon>Plasmodium (Plasmodium)</taxon>
    </lineage>
</organism>
<dbReference type="EMBL" id="LT615243">
    <property type="protein sequence ID" value="SCO65756.1"/>
    <property type="molecule type" value="Genomic_DNA"/>
</dbReference>